<dbReference type="PANTHER" id="PTHR33914">
    <property type="entry name" value="18S PRE-RIBOSOMAL ASSEMBLY PROTEIN GAR2-LIKE PROTEIN"/>
    <property type="match status" value="1"/>
</dbReference>
<sequence>MTMKETWKETTFDSRCVDGETDALTFGSKERYVLNDSRVDASITELEAKDRDDCSNFKVADDSFVDDENGTLDSPWKEGQNGLSHHLITDKGSKDGQARHVSSLDKDADSLSSDSCDMDNEQGSPDRKSFDTVEELADCNGRDSRDSRDSRSPLFTDKNVLECDPPVSEVCYREIGCQMLKDICVDEGRFEKDSNEIESRMPPLPPNDNVDLETKEDPSMDAKSITGDQCGSKEENDRVKFISQKKLDSYLENAVEASGACFDGASKAGTNSSNGSLADRKLPNETSGYMPDQVLDQEAVPECPAASSAKAEGTRKDVQANRLAYNRKVDDGTIIFHFRSPDGVVVGNSVTEDVTEQSAEDVNAEDLPAAVEAKVPFTSNRDDSLQQSLVSNAGYSDSGPATNEGSLIHKEEDSDDIPPDDGPVQSPSNKSPVATNDPQASEANAPNHDKKDSGDVPVANQLQHDMGETSFSAASMIAYSGPIAFSGSLSHRSDGSTTSGKSFAFPVLQSDWNSSPVRMAKADRTSFRKHKGWRSGLLCCRF</sequence>
<dbReference type="InterPro" id="IPR040378">
    <property type="entry name" value="BASL"/>
</dbReference>
<feature type="compositionally biased region" description="Polar residues" evidence="1">
    <location>
        <begin position="391"/>
        <end position="405"/>
    </location>
</feature>
<proteinExistence type="predicted"/>
<dbReference type="PANTHER" id="PTHR33914:SF2">
    <property type="entry name" value="OS02G0582100 PROTEIN"/>
    <property type="match status" value="1"/>
</dbReference>
<feature type="compositionally biased region" description="Polar residues" evidence="1">
    <location>
        <begin position="425"/>
        <end position="444"/>
    </location>
</feature>
<organism evidence="2">
    <name type="scientific">Salvia splendens</name>
    <name type="common">Scarlet sage</name>
    <dbReference type="NCBI Taxonomy" id="180675"/>
    <lineage>
        <taxon>Eukaryota</taxon>
        <taxon>Viridiplantae</taxon>
        <taxon>Streptophyta</taxon>
        <taxon>Embryophyta</taxon>
        <taxon>Tracheophyta</taxon>
        <taxon>Spermatophyta</taxon>
        <taxon>Magnoliopsida</taxon>
        <taxon>eudicotyledons</taxon>
        <taxon>Gunneridae</taxon>
        <taxon>Pentapetalae</taxon>
        <taxon>asterids</taxon>
        <taxon>lamiids</taxon>
        <taxon>Lamiales</taxon>
        <taxon>Lamiaceae</taxon>
        <taxon>Nepetoideae</taxon>
        <taxon>Mentheae</taxon>
        <taxon>Salviinae</taxon>
        <taxon>Salvia</taxon>
        <taxon>Salvia subgen. Calosphace</taxon>
        <taxon>core Calosphace</taxon>
    </lineage>
</organism>
<feature type="compositionally biased region" description="Basic and acidic residues" evidence="1">
    <location>
        <begin position="87"/>
        <end position="109"/>
    </location>
</feature>
<dbReference type="EMBL" id="PNBA02000004">
    <property type="protein sequence ID" value="KAG6426181.1"/>
    <property type="molecule type" value="Genomic_DNA"/>
</dbReference>
<evidence type="ECO:0000313" key="3">
    <source>
        <dbReference type="Proteomes" id="UP000298416"/>
    </source>
</evidence>
<gene>
    <name evidence="2" type="ORF">SASPL_110399</name>
</gene>
<feature type="region of interest" description="Disordered" evidence="1">
    <location>
        <begin position="193"/>
        <end position="237"/>
    </location>
</feature>
<feature type="region of interest" description="Disordered" evidence="1">
    <location>
        <begin position="349"/>
        <end position="368"/>
    </location>
</feature>
<dbReference type="GO" id="GO:0009786">
    <property type="term" value="P:regulation of asymmetric cell division"/>
    <property type="evidence" value="ECO:0007669"/>
    <property type="project" value="InterPro"/>
</dbReference>
<accession>A0A8X8YAI8</accession>
<name>A0A8X8YAI8_SALSN</name>
<comment type="caution">
    <text evidence="2">The sequence shown here is derived from an EMBL/GenBank/DDBJ whole genome shotgun (WGS) entry which is preliminary data.</text>
</comment>
<feature type="region of interest" description="Disordered" evidence="1">
    <location>
        <begin position="64"/>
        <end position="159"/>
    </location>
</feature>
<reference evidence="2" key="1">
    <citation type="submission" date="2018-01" db="EMBL/GenBank/DDBJ databases">
        <authorList>
            <person name="Mao J.F."/>
        </authorList>
    </citation>
    <scope>NUCLEOTIDE SEQUENCE</scope>
    <source>
        <strain evidence="2">Huo1</strain>
        <tissue evidence="2">Leaf</tissue>
    </source>
</reference>
<protein>
    <submittedName>
        <fullName evidence="2">Uncharacterized protein</fullName>
    </submittedName>
</protein>
<dbReference type="AlphaFoldDB" id="A0A8X8YAI8"/>
<feature type="region of interest" description="Disordered" evidence="1">
    <location>
        <begin position="391"/>
        <end position="462"/>
    </location>
</feature>
<reference evidence="2" key="2">
    <citation type="submission" date="2020-08" db="EMBL/GenBank/DDBJ databases">
        <title>Plant Genome Project.</title>
        <authorList>
            <person name="Zhang R.-G."/>
        </authorList>
    </citation>
    <scope>NUCLEOTIDE SEQUENCE</scope>
    <source>
        <strain evidence="2">Huo1</strain>
        <tissue evidence="2">Leaf</tissue>
    </source>
</reference>
<evidence type="ECO:0000313" key="2">
    <source>
        <dbReference type="EMBL" id="KAG6426181.1"/>
    </source>
</evidence>
<evidence type="ECO:0000256" key="1">
    <source>
        <dbReference type="SAM" id="MobiDB-lite"/>
    </source>
</evidence>
<feature type="region of interest" description="Disordered" evidence="1">
    <location>
        <begin position="262"/>
        <end position="319"/>
    </location>
</feature>
<feature type="compositionally biased region" description="Acidic residues" evidence="1">
    <location>
        <begin position="353"/>
        <end position="364"/>
    </location>
</feature>
<dbReference type="OrthoDB" id="1911032at2759"/>
<dbReference type="Proteomes" id="UP000298416">
    <property type="component" value="Unassembled WGS sequence"/>
</dbReference>
<keyword evidence="3" id="KW-1185">Reference proteome</keyword>
<feature type="compositionally biased region" description="Basic and acidic residues" evidence="1">
    <location>
        <begin position="140"/>
        <end position="151"/>
    </location>
</feature>